<name>A0A158DNG8_9BURK</name>
<keyword evidence="2" id="KW-1185">Reference proteome</keyword>
<evidence type="ECO:0000313" key="2">
    <source>
        <dbReference type="Proteomes" id="UP000054624"/>
    </source>
</evidence>
<organism evidence="1 2">
    <name type="scientific">Caballeronia temeraria</name>
    <dbReference type="NCBI Taxonomy" id="1777137"/>
    <lineage>
        <taxon>Bacteria</taxon>
        <taxon>Pseudomonadati</taxon>
        <taxon>Pseudomonadota</taxon>
        <taxon>Betaproteobacteria</taxon>
        <taxon>Burkholderiales</taxon>
        <taxon>Burkholderiaceae</taxon>
        <taxon>Caballeronia</taxon>
    </lineage>
</organism>
<proteinExistence type="predicted"/>
<evidence type="ECO:0000313" key="1">
    <source>
        <dbReference type="EMBL" id="SAK95756.1"/>
    </source>
</evidence>
<gene>
    <name evidence="1" type="ORF">AWB76_07189</name>
</gene>
<dbReference type="RefSeq" id="WP_061164721.1">
    <property type="nucleotide sequence ID" value="NZ_FCOI02000046.1"/>
</dbReference>
<dbReference type="Proteomes" id="UP000054624">
    <property type="component" value="Unassembled WGS sequence"/>
</dbReference>
<dbReference type="EMBL" id="FCOI02000046">
    <property type="protein sequence ID" value="SAK95756.1"/>
    <property type="molecule type" value="Genomic_DNA"/>
</dbReference>
<protein>
    <submittedName>
        <fullName evidence="1">Uncharacterized protein</fullName>
    </submittedName>
</protein>
<accession>A0A158DNG8</accession>
<reference evidence="2" key="1">
    <citation type="submission" date="2016-01" db="EMBL/GenBank/DDBJ databases">
        <authorList>
            <person name="Peeters Charlotte."/>
        </authorList>
    </citation>
    <scope>NUCLEOTIDE SEQUENCE [LARGE SCALE GENOMIC DNA]</scope>
</reference>
<dbReference type="AlphaFoldDB" id="A0A158DNG8"/>
<dbReference type="STRING" id="1777137.AWB76_07189"/>
<sequence length="63" mass="7108">MDFDVNAITTLYQDEALDICKYEGDSSLYLCEGCFEETPDDVVELNPAQQLALYAILKNRIEG</sequence>